<keyword evidence="9 10" id="KW-0472">Membrane</keyword>
<organism evidence="11 12">
    <name type="scientific">Desulfofundulus thermosubterraneus DSM 16057</name>
    <dbReference type="NCBI Taxonomy" id="1121432"/>
    <lineage>
        <taxon>Bacteria</taxon>
        <taxon>Bacillati</taxon>
        <taxon>Bacillota</taxon>
        <taxon>Clostridia</taxon>
        <taxon>Eubacteriales</taxon>
        <taxon>Peptococcaceae</taxon>
        <taxon>Desulfofundulus</taxon>
    </lineage>
</organism>
<keyword evidence="3" id="KW-0337">GPI-anchor biosynthesis</keyword>
<evidence type="ECO:0000256" key="8">
    <source>
        <dbReference type="ARBA" id="ARBA00022989"/>
    </source>
</evidence>
<evidence type="ECO:0000256" key="3">
    <source>
        <dbReference type="ARBA" id="ARBA00022502"/>
    </source>
</evidence>
<evidence type="ECO:0000256" key="9">
    <source>
        <dbReference type="ARBA" id="ARBA00023136"/>
    </source>
</evidence>
<dbReference type="GO" id="GO:0000009">
    <property type="term" value="F:alpha-1,6-mannosyltransferase activity"/>
    <property type="evidence" value="ECO:0007669"/>
    <property type="project" value="InterPro"/>
</dbReference>
<dbReference type="InterPro" id="IPR007315">
    <property type="entry name" value="PIG-V/Gpi18"/>
</dbReference>
<keyword evidence="7" id="KW-0256">Endoplasmic reticulum</keyword>
<dbReference type="Proteomes" id="UP000184529">
    <property type="component" value="Unassembled WGS sequence"/>
</dbReference>
<evidence type="ECO:0000313" key="12">
    <source>
        <dbReference type="Proteomes" id="UP000184529"/>
    </source>
</evidence>
<proteinExistence type="predicted"/>
<feature type="transmembrane region" description="Helical" evidence="10">
    <location>
        <begin position="157"/>
        <end position="181"/>
    </location>
</feature>
<feature type="transmembrane region" description="Helical" evidence="10">
    <location>
        <begin position="279"/>
        <end position="298"/>
    </location>
</feature>
<keyword evidence="4 11" id="KW-0328">Glycosyltransferase</keyword>
<keyword evidence="8 10" id="KW-1133">Transmembrane helix</keyword>
<accession>A0A1M6D732</accession>
<evidence type="ECO:0000256" key="1">
    <source>
        <dbReference type="ARBA" id="ARBA00004477"/>
    </source>
</evidence>
<comment type="subcellular location">
    <subcellularLocation>
        <location evidence="1">Endoplasmic reticulum membrane</location>
        <topology evidence="1">Multi-pass membrane protein</topology>
    </subcellularLocation>
</comment>
<comment type="pathway">
    <text evidence="2">Glycolipid biosynthesis; glycosylphosphatidylinositol-anchor biosynthesis.</text>
</comment>
<evidence type="ECO:0000313" key="11">
    <source>
        <dbReference type="EMBL" id="SHI68993.1"/>
    </source>
</evidence>
<dbReference type="Pfam" id="PF04188">
    <property type="entry name" value="Mannosyl_trans2"/>
    <property type="match status" value="1"/>
</dbReference>
<dbReference type="STRING" id="1121432.SAMN02745219_00847"/>
<gene>
    <name evidence="11" type="ORF">SAMN02745219_00847</name>
</gene>
<dbReference type="GO" id="GO:0016020">
    <property type="term" value="C:membrane"/>
    <property type="evidence" value="ECO:0007669"/>
    <property type="project" value="GOC"/>
</dbReference>
<feature type="transmembrane region" description="Helical" evidence="10">
    <location>
        <begin position="23"/>
        <end position="48"/>
    </location>
</feature>
<feature type="transmembrane region" description="Helical" evidence="10">
    <location>
        <begin position="354"/>
        <end position="374"/>
    </location>
</feature>
<feature type="transmembrane region" description="Helical" evidence="10">
    <location>
        <begin position="193"/>
        <end position="213"/>
    </location>
</feature>
<evidence type="ECO:0000256" key="6">
    <source>
        <dbReference type="ARBA" id="ARBA00022692"/>
    </source>
</evidence>
<keyword evidence="12" id="KW-1185">Reference proteome</keyword>
<evidence type="ECO:0000256" key="7">
    <source>
        <dbReference type="ARBA" id="ARBA00022824"/>
    </source>
</evidence>
<dbReference type="AlphaFoldDB" id="A0A1M6D732"/>
<evidence type="ECO:0000256" key="2">
    <source>
        <dbReference type="ARBA" id="ARBA00004687"/>
    </source>
</evidence>
<name>A0A1M6D732_9FIRM</name>
<dbReference type="PANTHER" id="PTHR12468">
    <property type="entry name" value="GPI MANNOSYLTRANSFERASE 2"/>
    <property type="match status" value="1"/>
</dbReference>
<keyword evidence="5 11" id="KW-0808">Transferase</keyword>
<evidence type="ECO:0000256" key="4">
    <source>
        <dbReference type="ARBA" id="ARBA00022676"/>
    </source>
</evidence>
<dbReference type="GO" id="GO:0031501">
    <property type="term" value="C:mannosyltransferase complex"/>
    <property type="evidence" value="ECO:0007669"/>
    <property type="project" value="TreeGrafter"/>
</dbReference>
<evidence type="ECO:0000256" key="5">
    <source>
        <dbReference type="ARBA" id="ARBA00022679"/>
    </source>
</evidence>
<feature type="transmembrane region" description="Helical" evidence="10">
    <location>
        <begin position="330"/>
        <end position="347"/>
    </location>
</feature>
<reference evidence="12" key="1">
    <citation type="submission" date="2016-11" db="EMBL/GenBank/DDBJ databases">
        <authorList>
            <person name="Varghese N."/>
            <person name="Submissions S."/>
        </authorList>
    </citation>
    <scope>NUCLEOTIDE SEQUENCE [LARGE SCALE GENOMIC DNA]</scope>
    <source>
        <strain evidence="12">DSM 16057</strain>
    </source>
</reference>
<feature type="transmembrane region" description="Helical" evidence="10">
    <location>
        <begin position="305"/>
        <end position="324"/>
    </location>
</feature>
<evidence type="ECO:0000256" key="10">
    <source>
        <dbReference type="SAM" id="Phobius"/>
    </source>
</evidence>
<dbReference type="OrthoDB" id="2379640at2"/>
<protein>
    <submittedName>
        <fullName evidence="11">Mannosyltransferase (PIG-V)</fullName>
    </submittedName>
</protein>
<sequence>MTMTPVHKPFNCRLLENKVLKHLGGILVPALAVFFVSRGIMVALLFLFRPVVLHDAPPGTFFAVKPLWDPFVLYDSEHYLRIARQGYGDPMSAAFFPLYPLLIRLFGRAFADYEAAGVLLSWFFFSAGLVVAKKLLLAKGCPKNSALWLLAFFPSSYFFSAVYTESLYFFLLVACLTLAAYRRWPLSLTAASLLAVTRVSGAAVLAILLANYWAAERPGFKKVVLSLASFLPLLAFLGHEHAVYGSPLAFTSAQPLFHRFFSWPWLVLYHDFTTKLSNIIFIFNLVALVVATVSVVAIKENLWRSIILIHALLPLFTADLLPHLPQSHGYVRYLLPVFPVFYGLGQFAGRKRTFYYPLLFFFYLLWLVFLWGIARKAFLA</sequence>
<dbReference type="EMBL" id="FQZM01000009">
    <property type="protein sequence ID" value="SHI68993.1"/>
    <property type="molecule type" value="Genomic_DNA"/>
</dbReference>
<dbReference type="GO" id="GO:0006506">
    <property type="term" value="P:GPI anchor biosynthetic process"/>
    <property type="evidence" value="ECO:0007669"/>
    <property type="project" value="UniProtKB-UniPathway"/>
</dbReference>
<keyword evidence="6 10" id="KW-0812">Transmembrane</keyword>
<dbReference type="UniPathway" id="UPA00196"/>
<dbReference type="GO" id="GO:0004376">
    <property type="term" value="F:GPI mannosyltransferase activity"/>
    <property type="evidence" value="ECO:0007669"/>
    <property type="project" value="InterPro"/>
</dbReference>
<feature type="transmembrane region" description="Helical" evidence="10">
    <location>
        <begin position="219"/>
        <end position="236"/>
    </location>
</feature>
<dbReference type="RefSeq" id="WP_114281456.1">
    <property type="nucleotide sequence ID" value="NZ_FQZM01000009.1"/>
</dbReference>
<feature type="transmembrane region" description="Helical" evidence="10">
    <location>
        <begin position="119"/>
        <end position="137"/>
    </location>
</feature>
<dbReference type="PANTHER" id="PTHR12468:SF2">
    <property type="entry name" value="GPI MANNOSYLTRANSFERASE 2"/>
    <property type="match status" value="1"/>
</dbReference>